<dbReference type="EMBL" id="CM042015">
    <property type="protein sequence ID" value="KAI3708340.1"/>
    <property type="molecule type" value="Genomic_DNA"/>
</dbReference>
<reference evidence="1 2" key="2">
    <citation type="journal article" date="2022" name="Mol. Ecol. Resour.">
        <title>The genomes of chicory, endive, great burdock and yacon provide insights into Asteraceae paleo-polyploidization history and plant inulin production.</title>
        <authorList>
            <person name="Fan W."/>
            <person name="Wang S."/>
            <person name="Wang H."/>
            <person name="Wang A."/>
            <person name="Jiang F."/>
            <person name="Liu H."/>
            <person name="Zhao H."/>
            <person name="Xu D."/>
            <person name="Zhang Y."/>
        </authorList>
    </citation>
    <scope>NUCLEOTIDE SEQUENCE [LARGE SCALE GENOMIC DNA]</scope>
    <source>
        <strain evidence="2">cv. Punajuju</strain>
        <tissue evidence="1">Leaves</tissue>
    </source>
</reference>
<protein>
    <submittedName>
        <fullName evidence="1">Uncharacterized protein</fullName>
    </submittedName>
</protein>
<keyword evidence="2" id="KW-1185">Reference proteome</keyword>
<evidence type="ECO:0000313" key="1">
    <source>
        <dbReference type="EMBL" id="KAI3708340.1"/>
    </source>
</evidence>
<evidence type="ECO:0000313" key="2">
    <source>
        <dbReference type="Proteomes" id="UP001055811"/>
    </source>
</evidence>
<gene>
    <name evidence="1" type="ORF">L2E82_37508</name>
</gene>
<sequence>MVHNESQDDQIINMYFEKIDTDGDRRITLTQLIDFIIDFNFDETHIDGSLEEIIKMHLDHAMSTNIDANSEMDKYSWGEAKVKLKSTLIVIFGLTMLTIFPEPLVGNVRQLSRSIKVKPFYISFILIPLATNARTAMVALKMACQRRPHIPLSMIFSEVRPSLFFFTIFTFSYFREFTWHFSMELLAIILNCAIVGVMWGFWQKFPGWVWLMVVILYTLSLAMLYLVDDIDAS</sequence>
<reference evidence="2" key="1">
    <citation type="journal article" date="2022" name="Mol. Ecol. Resour.">
        <title>The genomes of chicory, endive, great burdock and yacon provide insights into Asteraceae palaeo-polyploidization history and plant inulin production.</title>
        <authorList>
            <person name="Fan W."/>
            <person name="Wang S."/>
            <person name="Wang H."/>
            <person name="Wang A."/>
            <person name="Jiang F."/>
            <person name="Liu H."/>
            <person name="Zhao H."/>
            <person name="Xu D."/>
            <person name="Zhang Y."/>
        </authorList>
    </citation>
    <scope>NUCLEOTIDE SEQUENCE [LARGE SCALE GENOMIC DNA]</scope>
    <source>
        <strain evidence="2">cv. Punajuju</strain>
    </source>
</reference>
<name>A0ACB9AIS7_CICIN</name>
<organism evidence="1 2">
    <name type="scientific">Cichorium intybus</name>
    <name type="common">Chicory</name>
    <dbReference type="NCBI Taxonomy" id="13427"/>
    <lineage>
        <taxon>Eukaryota</taxon>
        <taxon>Viridiplantae</taxon>
        <taxon>Streptophyta</taxon>
        <taxon>Embryophyta</taxon>
        <taxon>Tracheophyta</taxon>
        <taxon>Spermatophyta</taxon>
        <taxon>Magnoliopsida</taxon>
        <taxon>eudicotyledons</taxon>
        <taxon>Gunneridae</taxon>
        <taxon>Pentapetalae</taxon>
        <taxon>asterids</taxon>
        <taxon>campanulids</taxon>
        <taxon>Asterales</taxon>
        <taxon>Asteraceae</taxon>
        <taxon>Cichorioideae</taxon>
        <taxon>Cichorieae</taxon>
        <taxon>Cichoriinae</taxon>
        <taxon>Cichorium</taxon>
    </lineage>
</organism>
<comment type="caution">
    <text evidence="1">The sequence shown here is derived from an EMBL/GenBank/DDBJ whole genome shotgun (WGS) entry which is preliminary data.</text>
</comment>
<dbReference type="Proteomes" id="UP001055811">
    <property type="component" value="Linkage Group LG07"/>
</dbReference>
<accession>A0ACB9AIS7</accession>
<proteinExistence type="predicted"/>